<evidence type="ECO:0000313" key="10">
    <source>
        <dbReference type="EMBL" id="PHN06127.1"/>
    </source>
</evidence>
<evidence type="ECO:0000256" key="5">
    <source>
        <dbReference type="ARBA" id="ARBA00022692"/>
    </source>
</evidence>
<dbReference type="OrthoDB" id="9814020at2"/>
<keyword evidence="5 9" id="KW-0812">Transmembrane</keyword>
<dbReference type="Pfam" id="PF04143">
    <property type="entry name" value="Sulf_transp"/>
    <property type="match status" value="1"/>
</dbReference>
<evidence type="ECO:0000256" key="9">
    <source>
        <dbReference type="SAM" id="Phobius"/>
    </source>
</evidence>
<evidence type="ECO:0000256" key="6">
    <source>
        <dbReference type="ARBA" id="ARBA00022989"/>
    </source>
</evidence>
<sequence length="198" mass="21362">MVDFISQPWHWAVSGAMISLVMVLLLWFGGEFGVSSNLRTMCAIGGAGNKYDFFKINWKNQIWNLVFIGGAVIGGFIATQFFASPEPVQISESTSAYLETIGINTPQTMAEGTGYVPEEIFGLDRMFSISNLLFLIVGGFLIGFGTRWAGGCTSGHAISGLSNLQLPSLIAVIGFFIGGLIMTWLILPQLLSSINPIP</sequence>
<keyword evidence="6 9" id="KW-1133">Transmembrane helix</keyword>
<gene>
    <name evidence="10" type="ORF">CRP01_13110</name>
</gene>
<feature type="transmembrane region" description="Helical" evidence="9">
    <location>
        <begin position="62"/>
        <end position="83"/>
    </location>
</feature>
<comment type="caution">
    <text evidence="10">The sequence shown here is derived from an EMBL/GenBank/DDBJ whole genome shotgun (WGS) entry which is preliminary data.</text>
</comment>
<comment type="subcellular location">
    <subcellularLocation>
        <location evidence="1">Cell inner membrane</location>
        <topology evidence="1">Multi-pass membrane protein</topology>
    </subcellularLocation>
</comment>
<organism evidence="10 11">
    <name type="scientific">Flavilitoribacter nigricans (strain ATCC 23147 / DSM 23189 / NBRC 102662 / NCIMB 1420 / SS-2)</name>
    <name type="common">Lewinella nigricans</name>
    <dbReference type="NCBI Taxonomy" id="1122177"/>
    <lineage>
        <taxon>Bacteria</taxon>
        <taxon>Pseudomonadati</taxon>
        <taxon>Bacteroidota</taxon>
        <taxon>Saprospiria</taxon>
        <taxon>Saprospirales</taxon>
        <taxon>Lewinellaceae</taxon>
        <taxon>Flavilitoribacter</taxon>
    </lineage>
</organism>
<evidence type="ECO:0000256" key="8">
    <source>
        <dbReference type="ARBA" id="ARBA00035655"/>
    </source>
</evidence>
<evidence type="ECO:0000256" key="4">
    <source>
        <dbReference type="ARBA" id="ARBA00022519"/>
    </source>
</evidence>
<reference evidence="10 11" key="1">
    <citation type="submission" date="2017-10" db="EMBL/GenBank/DDBJ databases">
        <title>The draft genome sequence of Lewinella nigricans NBRC 102662.</title>
        <authorList>
            <person name="Wang K."/>
        </authorList>
    </citation>
    <scope>NUCLEOTIDE SEQUENCE [LARGE SCALE GENOMIC DNA]</scope>
    <source>
        <strain evidence="10 11">NBRC 102662</strain>
    </source>
</reference>
<feature type="transmembrane region" description="Helical" evidence="9">
    <location>
        <begin position="126"/>
        <end position="145"/>
    </location>
</feature>
<protein>
    <submittedName>
        <fullName evidence="10">YeeE/YedE family protein</fullName>
    </submittedName>
</protein>
<evidence type="ECO:0000256" key="3">
    <source>
        <dbReference type="ARBA" id="ARBA00022475"/>
    </source>
</evidence>
<accession>A0A2D0NCB7</accession>
<evidence type="ECO:0000256" key="1">
    <source>
        <dbReference type="ARBA" id="ARBA00004429"/>
    </source>
</evidence>
<evidence type="ECO:0000256" key="7">
    <source>
        <dbReference type="ARBA" id="ARBA00023136"/>
    </source>
</evidence>
<dbReference type="GO" id="GO:0005886">
    <property type="term" value="C:plasma membrane"/>
    <property type="evidence" value="ECO:0007669"/>
    <property type="project" value="UniProtKB-SubCell"/>
</dbReference>
<comment type="similarity">
    <text evidence="8">Belongs to the TsuA/YedE (TC 9.B.102) family.</text>
</comment>
<evidence type="ECO:0000256" key="2">
    <source>
        <dbReference type="ARBA" id="ARBA00022448"/>
    </source>
</evidence>
<name>A0A2D0NCB7_FLAN2</name>
<dbReference type="InterPro" id="IPR007272">
    <property type="entry name" value="Sulf_transp_TsuA/YedE"/>
</dbReference>
<keyword evidence="2" id="KW-0813">Transport</keyword>
<proteinExistence type="inferred from homology"/>
<keyword evidence="7 9" id="KW-0472">Membrane</keyword>
<keyword evidence="4" id="KW-0997">Cell inner membrane</keyword>
<dbReference type="PANTHER" id="PTHR30574">
    <property type="entry name" value="INNER MEMBRANE PROTEIN YEDE"/>
    <property type="match status" value="1"/>
</dbReference>
<keyword evidence="11" id="KW-1185">Reference proteome</keyword>
<keyword evidence="3" id="KW-1003">Cell membrane</keyword>
<dbReference type="Proteomes" id="UP000223913">
    <property type="component" value="Unassembled WGS sequence"/>
</dbReference>
<dbReference type="AlphaFoldDB" id="A0A2D0NCB7"/>
<evidence type="ECO:0000313" key="11">
    <source>
        <dbReference type="Proteomes" id="UP000223913"/>
    </source>
</evidence>
<feature type="transmembrane region" description="Helical" evidence="9">
    <location>
        <begin position="166"/>
        <end position="187"/>
    </location>
</feature>
<dbReference type="PANTHER" id="PTHR30574:SF1">
    <property type="entry name" value="SULPHUR TRANSPORT DOMAIN-CONTAINING PROTEIN"/>
    <property type="match status" value="1"/>
</dbReference>
<dbReference type="EMBL" id="PDUD01000019">
    <property type="protein sequence ID" value="PHN06127.1"/>
    <property type="molecule type" value="Genomic_DNA"/>
</dbReference>
<feature type="transmembrane region" description="Helical" evidence="9">
    <location>
        <begin position="12"/>
        <end position="29"/>
    </location>
</feature>